<feature type="chain" id="PRO_5028938549" evidence="2">
    <location>
        <begin position="16"/>
        <end position="179"/>
    </location>
</feature>
<keyword evidence="2" id="KW-0732">Signal</keyword>
<feature type="compositionally biased region" description="Polar residues" evidence="1">
    <location>
        <begin position="55"/>
        <end position="71"/>
    </location>
</feature>
<dbReference type="AlphaFoldDB" id="A0A7E4UN92"/>
<evidence type="ECO:0000313" key="4">
    <source>
        <dbReference type="WBParaSite" id="Pan_g10520.t1"/>
    </source>
</evidence>
<evidence type="ECO:0000256" key="1">
    <source>
        <dbReference type="SAM" id="MobiDB-lite"/>
    </source>
</evidence>
<reference evidence="3" key="1">
    <citation type="journal article" date="2013" name="Genetics">
        <title>The draft genome and transcriptome of Panagrellus redivivus are shaped by the harsh demands of a free-living lifestyle.</title>
        <authorList>
            <person name="Srinivasan J."/>
            <person name="Dillman A.R."/>
            <person name="Macchietto M.G."/>
            <person name="Heikkinen L."/>
            <person name="Lakso M."/>
            <person name="Fracchia K.M."/>
            <person name="Antoshechkin I."/>
            <person name="Mortazavi A."/>
            <person name="Wong G."/>
            <person name="Sternberg P.W."/>
        </authorList>
    </citation>
    <scope>NUCLEOTIDE SEQUENCE [LARGE SCALE GENOMIC DNA]</scope>
    <source>
        <strain evidence="3">MT8872</strain>
    </source>
</reference>
<evidence type="ECO:0000256" key="2">
    <source>
        <dbReference type="SAM" id="SignalP"/>
    </source>
</evidence>
<feature type="compositionally biased region" description="Low complexity" evidence="1">
    <location>
        <begin position="31"/>
        <end position="40"/>
    </location>
</feature>
<dbReference type="WBParaSite" id="Pan_g10520.t1">
    <property type="protein sequence ID" value="Pan_g10520.t1"/>
    <property type="gene ID" value="Pan_g10520"/>
</dbReference>
<feature type="signal peptide" evidence="2">
    <location>
        <begin position="1"/>
        <end position="15"/>
    </location>
</feature>
<keyword evidence="3" id="KW-1185">Reference proteome</keyword>
<feature type="compositionally biased region" description="Basic and acidic residues" evidence="1">
    <location>
        <begin position="43"/>
        <end position="54"/>
    </location>
</feature>
<dbReference type="Proteomes" id="UP000492821">
    <property type="component" value="Unassembled WGS sequence"/>
</dbReference>
<sequence length="179" mass="19254">MLFPILIALIAVALGYLAHKKFIANRGDAGGDAAAAAPAGKSLKVDNTQRESLRTVKSNYATAESTRSTNEVPEREASSRDVKTARFATDEEYEEAKRGDTIEAEPTAPPVVQTRSELLRAQLADLPDSTAKNQSPIVRSNREVKPDPATASAIAKTTSKKETKKEAKKGKKKTSSKSK</sequence>
<evidence type="ECO:0000313" key="3">
    <source>
        <dbReference type="Proteomes" id="UP000492821"/>
    </source>
</evidence>
<protein>
    <submittedName>
        <fullName evidence="4">Cell division protein ZipA</fullName>
    </submittedName>
</protein>
<feature type="region of interest" description="Disordered" evidence="1">
    <location>
        <begin position="29"/>
        <end position="179"/>
    </location>
</feature>
<organism evidence="3 4">
    <name type="scientific">Panagrellus redivivus</name>
    <name type="common">Microworm</name>
    <dbReference type="NCBI Taxonomy" id="6233"/>
    <lineage>
        <taxon>Eukaryota</taxon>
        <taxon>Metazoa</taxon>
        <taxon>Ecdysozoa</taxon>
        <taxon>Nematoda</taxon>
        <taxon>Chromadorea</taxon>
        <taxon>Rhabditida</taxon>
        <taxon>Tylenchina</taxon>
        <taxon>Panagrolaimomorpha</taxon>
        <taxon>Panagrolaimoidea</taxon>
        <taxon>Panagrolaimidae</taxon>
        <taxon>Panagrellus</taxon>
    </lineage>
</organism>
<accession>A0A7E4UN92</accession>
<feature type="compositionally biased region" description="Basic residues" evidence="1">
    <location>
        <begin position="166"/>
        <end position="179"/>
    </location>
</feature>
<name>A0A7E4UN92_PANRE</name>
<proteinExistence type="predicted"/>
<reference evidence="4" key="2">
    <citation type="submission" date="2020-10" db="UniProtKB">
        <authorList>
            <consortium name="WormBaseParasite"/>
        </authorList>
    </citation>
    <scope>IDENTIFICATION</scope>
</reference>
<feature type="compositionally biased region" description="Basic and acidic residues" evidence="1">
    <location>
        <begin position="72"/>
        <end position="84"/>
    </location>
</feature>